<gene>
    <name evidence="18" type="ORF">BDD16_004532</name>
</gene>
<dbReference type="CDD" id="cd06225">
    <property type="entry name" value="HAMP"/>
    <property type="match status" value="1"/>
</dbReference>
<keyword evidence="6" id="KW-0597">Phosphoprotein</keyword>
<dbReference type="InterPro" id="IPR003660">
    <property type="entry name" value="HAMP_dom"/>
</dbReference>
<evidence type="ECO:0000256" key="1">
    <source>
        <dbReference type="ARBA" id="ARBA00000085"/>
    </source>
</evidence>
<evidence type="ECO:0000256" key="2">
    <source>
        <dbReference type="ARBA" id="ARBA00004429"/>
    </source>
</evidence>
<dbReference type="CDD" id="cd00075">
    <property type="entry name" value="HATPase"/>
    <property type="match status" value="1"/>
</dbReference>
<evidence type="ECO:0000256" key="14">
    <source>
        <dbReference type="ARBA" id="ARBA00023136"/>
    </source>
</evidence>
<keyword evidence="5" id="KW-0997">Cell inner membrane</keyword>
<dbReference type="CDD" id="cd00082">
    <property type="entry name" value="HisKA"/>
    <property type="match status" value="1"/>
</dbReference>
<keyword evidence="4" id="KW-1003">Cell membrane</keyword>
<dbReference type="GO" id="GO:0005524">
    <property type="term" value="F:ATP binding"/>
    <property type="evidence" value="ECO:0007669"/>
    <property type="project" value="UniProtKB-KW"/>
</dbReference>
<dbReference type="InterPro" id="IPR003661">
    <property type="entry name" value="HisK_dim/P_dom"/>
</dbReference>
<evidence type="ECO:0000256" key="12">
    <source>
        <dbReference type="ARBA" id="ARBA00022989"/>
    </source>
</evidence>
<dbReference type="Pfam" id="PF00512">
    <property type="entry name" value="HisKA"/>
    <property type="match status" value="1"/>
</dbReference>
<dbReference type="InterPro" id="IPR036890">
    <property type="entry name" value="HATPase_C_sf"/>
</dbReference>
<dbReference type="InterPro" id="IPR036097">
    <property type="entry name" value="HisK_dim/P_sf"/>
</dbReference>
<dbReference type="SMART" id="SM00304">
    <property type="entry name" value="HAMP"/>
    <property type="match status" value="1"/>
</dbReference>
<evidence type="ECO:0000256" key="3">
    <source>
        <dbReference type="ARBA" id="ARBA00012438"/>
    </source>
</evidence>
<dbReference type="Proteomes" id="UP000518288">
    <property type="component" value="Unassembled WGS sequence"/>
</dbReference>
<comment type="subcellular location">
    <subcellularLocation>
        <location evidence="2">Cell inner membrane</location>
        <topology evidence="2">Multi-pass membrane protein</topology>
    </subcellularLocation>
</comment>
<evidence type="ECO:0000256" key="6">
    <source>
        <dbReference type="ARBA" id="ARBA00022553"/>
    </source>
</evidence>
<feature type="transmembrane region" description="Helical" evidence="15">
    <location>
        <begin position="66"/>
        <end position="88"/>
    </location>
</feature>
<evidence type="ECO:0000313" key="19">
    <source>
        <dbReference type="Proteomes" id="UP000518288"/>
    </source>
</evidence>
<dbReference type="GO" id="GO:0000155">
    <property type="term" value="F:phosphorelay sensor kinase activity"/>
    <property type="evidence" value="ECO:0007669"/>
    <property type="project" value="InterPro"/>
</dbReference>
<dbReference type="PRINTS" id="PR00344">
    <property type="entry name" value="BCTRLSENSOR"/>
</dbReference>
<keyword evidence="14 15" id="KW-0472">Membrane</keyword>
<dbReference type="AlphaFoldDB" id="A0A7Y9R1G5"/>
<evidence type="ECO:0000313" key="18">
    <source>
        <dbReference type="EMBL" id="NYG35470.1"/>
    </source>
</evidence>
<dbReference type="InterPro" id="IPR050980">
    <property type="entry name" value="2C_sensor_his_kinase"/>
</dbReference>
<evidence type="ECO:0000256" key="8">
    <source>
        <dbReference type="ARBA" id="ARBA00022692"/>
    </source>
</evidence>
<evidence type="ECO:0000256" key="4">
    <source>
        <dbReference type="ARBA" id="ARBA00022475"/>
    </source>
</evidence>
<comment type="catalytic activity">
    <reaction evidence="1">
        <text>ATP + protein L-histidine = ADP + protein N-phospho-L-histidine.</text>
        <dbReference type="EC" id="2.7.13.3"/>
    </reaction>
</comment>
<dbReference type="Pfam" id="PF00672">
    <property type="entry name" value="HAMP"/>
    <property type="match status" value="1"/>
</dbReference>
<name>A0A7Y9R1G5_9BURK</name>
<dbReference type="EMBL" id="JACCFH010000002">
    <property type="protein sequence ID" value="NYG35470.1"/>
    <property type="molecule type" value="Genomic_DNA"/>
</dbReference>
<evidence type="ECO:0000259" key="17">
    <source>
        <dbReference type="PROSITE" id="PS50885"/>
    </source>
</evidence>
<dbReference type="Gene3D" id="3.30.565.10">
    <property type="entry name" value="Histidine kinase-like ATPase, C-terminal domain"/>
    <property type="match status" value="1"/>
</dbReference>
<dbReference type="SMART" id="SM00387">
    <property type="entry name" value="HATPase_c"/>
    <property type="match status" value="1"/>
</dbReference>
<dbReference type="Pfam" id="PF02518">
    <property type="entry name" value="HATPase_c"/>
    <property type="match status" value="1"/>
</dbReference>
<evidence type="ECO:0000256" key="13">
    <source>
        <dbReference type="ARBA" id="ARBA00023012"/>
    </source>
</evidence>
<dbReference type="EC" id="2.7.13.3" evidence="3"/>
<dbReference type="InterPro" id="IPR004358">
    <property type="entry name" value="Sig_transdc_His_kin-like_C"/>
</dbReference>
<dbReference type="PANTHER" id="PTHR44936">
    <property type="entry name" value="SENSOR PROTEIN CREC"/>
    <property type="match status" value="1"/>
</dbReference>
<accession>A0A7Y9R1G5</accession>
<dbReference type="GO" id="GO:0005886">
    <property type="term" value="C:plasma membrane"/>
    <property type="evidence" value="ECO:0007669"/>
    <property type="project" value="UniProtKB-SubCell"/>
</dbReference>
<dbReference type="InterPro" id="IPR003594">
    <property type="entry name" value="HATPase_dom"/>
</dbReference>
<dbReference type="SUPFAM" id="SSF55874">
    <property type="entry name" value="ATPase domain of HSP90 chaperone/DNA topoisomerase II/histidine kinase"/>
    <property type="match status" value="1"/>
</dbReference>
<evidence type="ECO:0000256" key="15">
    <source>
        <dbReference type="SAM" id="Phobius"/>
    </source>
</evidence>
<comment type="caution">
    <text evidence="18">The sequence shown here is derived from an EMBL/GenBank/DDBJ whole genome shotgun (WGS) entry which is preliminary data.</text>
</comment>
<organism evidence="18 19">
    <name type="scientific">Sphaerotilus montanus</name>
    <dbReference type="NCBI Taxonomy" id="522889"/>
    <lineage>
        <taxon>Bacteria</taxon>
        <taxon>Pseudomonadati</taxon>
        <taxon>Pseudomonadota</taxon>
        <taxon>Betaproteobacteria</taxon>
        <taxon>Burkholderiales</taxon>
        <taxon>Sphaerotilaceae</taxon>
        <taxon>Sphaerotilus</taxon>
    </lineage>
</organism>
<keyword evidence="10 18" id="KW-0418">Kinase</keyword>
<keyword evidence="12 15" id="KW-1133">Transmembrane helix</keyword>
<evidence type="ECO:0000256" key="10">
    <source>
        <dbReference type="ARBA" id="ARBA00022777"/>
    </source>
</evidence>
<protein>
    <recommendedName>
        <fullName evidence="3">histidine kinase</fullName>
        <ecNumber evidence="3">2.7.13.3</ecNumber>
    </recommendedName>
</protein>
<dbReference type="PROSITE" id="PS50109">
    <property type="entry name" value="HIS_KIN"/>
    <property type="match status" value="1"/>
</dbReference>
<evidence type="ECO:0000256" key="11">
    <source>
        <dbReference type="ARBA" id="ARBA00022840"/>
    </source>
</evidence>
<dbReference type="RefSeq" id="WP_179636363.1">
    <property type="nucleotide sequence ID" value="NZ_JACCFH010000002.1"/>
</dbReference>
<dbReference type="PROSITE" id="PS50885">
    <property type="entry name" value="HAMP"/>
    <property type="match status" value="1"/>
</dbReference>
<sequence length="353" mass="38308">MRMIFDRLLPRSLSGRMMLILVLGLLAAQFASLLLHLQERAALLADGHMYSGMPPLAPLDALPLRFIWHVSLTLGAVIIVSLVAVRWVTKPLQRMAMASTAFAHDLDAAPLPVGGPAEVRRAAEAFNFMQHRLRQLVVERGRALAAVSHDLRTPLTRMRLRAELVDDPALQDKLNADIDAMQGMVNSVLAYLRGLEDAEPIQPINMDALLSSIVEDEQALGRHVRLEDPDLGHATPVPYAGKLSVLKRAVTNLIDNAVAHGKNVTVRIEDSATALRVVVDDDGPGIPEYDLARACEPFVRLDSSRNLDTGGVGLGLAIARDAAVYHGGTLVLENRTSGGLRAILDLPRSTRKG</sequence>
<dbReference type="Gene3D" id="1.10.287.130">
    <property type="match status" value="1"/>
</dbReference>
<keyword evidence="13" id="KW-0902">Two-component regulatory system</keyword>
<keyword evidence="9" id="KW-0547">Nucleotide-binding</keyword>
<keyword evidence="19" id="KW-1185">Reference proteome</keyword>
<evidence type="ECO:0000256" key="5">
    <source>
        <dbReference type="ARBA" id="ARBA00022519"/>
    </source>
</evidence>
<keyword evidence="7" id="KW-0808">Transferase</keyword>
<dbReference type="SUPFAM" id="SSF47384">
    <property type="entry name" value="Homodimeric domain of signal transducing histidine kinase"/>
    <property type="match status" value="1"/>
</dbReference>
<evidence type="ECO:0000256" key="9">
    <source>
        <dbReference type="ARBA" id="ARBA00022741"/>
    </source>
</evidence>
<evidence type="ECO:0000256" key="7">
    <source>
        <dbReference type="ARBA" id="ARBA00022679"/>
    </source>
</evidence>
<dbReference type="SMART" id="SM00388">
    <property type="entry name" value="HisKA"/>
    <property type="match status" value="1"/>
</dbReference>
<feature type="domain" description="HAMP" evidence="17">
    <location>
        <begin position="86"/>
        <end position="138"/>
    </location>
</feature>
<keyword evidence="8 15" id="KW-0812">Transmembrane</keyword>
<proteinExistence type="predicted"/>
<keyword evidence="11" id="KW-0067">ATP-binding</keyword>
<dbReference type="InterPro" id="IPR005467">
    <property type="entry name" value="His_kinase_dom"/>
</dbReference>
<feature type="domain" description="Histidine kinase" evidence="16">
    <location>
        <begin position="146"/>
        <end position="350"/>
    </location>
</feature>
<reference evidence="18 19" key="1">
    <citation type="submission" date="2020-07" db="EMBL/GenBank/DDBJ databases">
        <title>Genomic Encyclopedia of Archaeal and Bacterial Type Strains, Phase II (KMG-II): from individual species to whole genera.</title>
        <authorList>
            <person name="Goeker M."/>
        </authorList>
    </citation>
    <scope>NUCLEOTIDE SEQUENCE [LARGE SCALE GENOMIC DNA]</scope>
    <source>
        <strain evidence="18 19">DSM 21226</strain>
    </source>
</reference>
<evidence type="ECO:0000259" key="16">
    <source>
        <dbReference type="PROSITE" id="PS50109"/>
    </source>
</evidence>
<dbReference type="PANTHER" id="PTHR44936:SF5">
    <property type="entry name" value="SENSOR HISTIDINE KINASE ENVZ"/>
    <property type="match status" value="1"/>
</dbReference>